<evidence type="ECO:0000256" key="10">
    <source>
        <dbReference type="ARBA" id="ARBA00031665"/>
    </source>
</evidence>
<dbReference type="SMART" id="SM00606">
    <property type="entry name" value="CBD_IV"/>
    <property type="match status" value="1"/>
</dbReference>
<dbReference type="PROSITE" id="PS51175">
    <property type="entry name" value="CBM6"/>
    <property type="match status" value="1"/>
</dbReference>
<sequence>MNQKRLIIPILMALLFFLLQAPASAASSLQQGLFTQFNQHDGQHWQMSNGWRNGDPFFGCHWSENRVNFPSGQLELSIRPNEAFPAPYSYECAEYTTHEFYGYGLYEVSMKPSNVDGMISSFFTYTGPTYNGDPWDEIDIEFLGKDTTKIQFNYYTNGVGGNEILHDLGFDASESFNTYAFDWQPHSITWYVNGEAIATRTQNIPSNPGKIMMNLWNTYGIDEWAGRYTGEATSASYEWMRYTPSSENGVAPDLQLRACDFDEGSGVQSWNCGVGNFDAGNWIKFDQVNLSSGYNALAVSYASEVGGSFDIRIGSLNGPTIGSVHFPPTTGWNDYQWNGTPALNHAIQGNQTIYFVSTSGKANLQEIWFKNE</sequence>
<gene>
    <name evidence="14" type="ORF">JOC54_004144</name>
</gene>
<dbReference type="InterPro" id="IPR044791">
    <property type="entry name" value="Beta-glucanase/XTH"/>
</dbReference>
<feature type="domain" description="CBM6" evidence="12">
    <location>
        <begin position="228"/>
        <end position="370"/>
    </location>
</feature>
<reference evidence="14" key="1">
    <citation type="submission" date="2021-01" db="EMBL/GenBank/DDBJ databases">
        <title>Genomic Encyclopedia of Type Strains, Phase IV (KMG-IV): sequencing the most valuable type-strain genomes for metagenomic binning, comparative biology and taxonomic classification.</title>
        <authorList>
            <person name="Goeker M."/>
        </authorList>
    </citation>
    <scope>NUCLEOTIDE SEQUENCE</scope>
    <source>
        <strain evidence="14">DSM 21943</strain>
    </source>
</reference>
<dbReference type="InterPro" id="IPR008263">
    <property type="entry name" value="GH16_AS"/>
</dbReference>
<dbReference type="NCBIfam" id="NF047856">
    <property type="entry name" value="BGlucanaseBglS"/>
    <property type="match status" value="1"/>
</dbReference>
<dbReference type="InterPro" id="IPR008264">
    <property type="entry name" value="Beta_glucanase"/>
</dbReference>
<organism evidence="14 15">
    <name type="scientific">Shouchella xiaoxiensis</name>
    <dbReference type="NCBI Taxonomy" id="766895"/>
    <lineage>
        <taxon>Bacteria</taxon>
        <taxon>Bacillati</taxon>
        <taxon>Bacillota</taxon>
        <taxon>Bacilli</taxon>
        <taxon>Bacillales</taxon>
        <taxon>Bacillaceae</taxon>
        <taxon>Shouchella</taxon>
    </lineage>
</organism>
<keyword evidence="5 11" id="KW-0732">Signal</keyword>
<dbReference type="SUPFAM" id="SSF49899">
    <property type="entry name" value="Concanavalin A-like lectins/glucanases"/>
    <property type="match status" value="1"/>
</dbReference>
<evidence type="ECO:0000256" key="3">
    <source>
        <dbReference type="ARBA" id="ARBA00012690"/>
    </source>
</evidence>
<feature type="signal peptide" evidence="11">
    <location>
        <begin position="1"/>
        <end position="25"/>
    </location>
</feature>
<dbReference type="InterPro" id="IPR005084">
    <property type="entry name" value="CBM6"/>
</dbReference>
<dbReference type="PANTHER" id="PTHR31062">
    <property type="entry name" value="XYLOGLUCAN ENDOTRANSGLUCOSYLASE/HYDROLASE PROTEIN 8-RELATED"/>
    <property type="match status" value="1"/>
</dbReference>
<evidence type="ECO:0000256" key="9">
    <source>
        <dbReference type="ARBA" id="ARBA00029771"/>
    </source>
</evidence>
<evidence type="ECO:0000256" key="5">
    <source>
        <dbReference type="ARBA" id="ARBA00022729"/>
    </source>
</evidence>
<comment type="catalytic activity">
    <reaction evidence="1">
        <text>Hydrolysis of (1-&gt;4)-beta-D-glucosidic linkages in beta-D-glucans containing (1-&gt;3)- and (1-&gt;4)-bonds.</text>
        <dbReference type="EC" id="3.2.1.73"/>
    </reaction>
</comment>
<evidence type="ECO:0000313" key="15">
    <source>
        <dbReference type="Proteomes" id="UP001179280"/>
    </source>
</evidence>
<dbReference type="EC" id="3.2.1.73" evidence="3"/>
<evidence type="ECO:0000256" key="11">
    <source>
        <dbReference type="SAM" id="SignalP"/>
    </source>
</evidence>
<keyword evidence="15" id="KW-1185">Reference proteome</keyword>
<comment type="caution">
    <text evidence="14">The sequence shown here is derived from an EMBL/GenBank/DDBJ whole genome shotgun (WGS) entry which is preliminary data.</text>
</comment>
<dbReference type="Gene3D" id="2.60.120.260">
    <property type="entry name" value="Galactose-binding domain-like"/>
    <property type="match status" value="1"/>
</dbReference>
<feature type="domain" description="GH16" evidence="13">
    <location>
        <begin position="28"/>
        <end position="248"/>
    </location>
</feature>
<dbReference type="CDD" id="cd04084">
    <property type="entry name" value="CBM6_xylanase-like"/>
    <property type="match status" value="1"/>
</dbReference>
<dbReference type="PROSITE" id="PS51762">
    <property type="entry name" value="GH16_2"/>
    <property type="match status" value="1"/>
</dbReference>
<evidence type="ECO:0000259" key="12">
    <source>
        <dbReference type="PROSITE" id="PS51175"/>
    </source>
</evidence>
<evidence type="ECO:0000256" key="2">
    <source>
        <dbReference type="ARBA" id="ARBA00006865"/>
    </source>
</evidence>
<protein>
    <recommendedName>
        <fullName evidence="4">Beta-glucanase</fullName>
        <ecNumber evidence="3">3.2.1.73</ecNumber>
    </recommendedName>
    <alternativeName>
        <fullName evidence="10">1,3-1,4-beta-D-glucan 4-glucanohydrolase</fullName>
    </alternativeName>
    <alternativeName>
        <fullName evidence="9">Endo-beta-1,3-1,4 glucanase</fullName>
    </alternativeName>
    <alternativeName>
        <fullName evidence="8">Lichenase</fullName>
    </alternativeName>
</protein>
<dbReference type="InterPro" id="IPR008979">
    <property type="entry name" value="Galactose-bd-like_sf"/>
</dbReference>
<keyword evidence="7" id="KW-0326">Glycosidase</keyword>
<comment type="similarity">
    <text evidence="2">Belongs to the glycosyl hydrolase 16 family.</text>
</comment>
<dbReference type="InterPro" id="IPR000757">
    <property type="entry name" value="Beta-glucanase-like"/>
</dbReference>
<evidence type="ECO:0000256" key="8">
    <source>
        <dbReference type="ARBA" id="ARBA00029722"/>
    </source>
</evidence>
<dbReference type="PRINTS" id="PR00737">
    <property type="entry name" value="GLHYDRLASE16"/>
</dbReference>
<keyword evidence="6" id="KW-0378">Hydrolase</keyword>
<dbReference type="Gene3D" id="2.60.120.200">
    <property type="match status" value="1"/>
</dbReference>
<dbReference type="EMBL" id="JAFBCV010000017">
    <property type="protein sequence ID" value="MBM7840851.1"/>
    <property type="molecule type" value="Genomic_DNA"/>
</dbReference>
<dbReference type="SUPFAM" id="SSF49785">
    <property type="entry name" value="Galactose-binding domain-like"/>
    <property type="match status" value="1"/>
</dbReference>
<evidence type="ECO:0000313" key="14">
    <source>
        <dbReference type="EMBL" id="MBM7840851.1"/>
    </source>
</evidence>
<evidence type="ECO:0000256" key="6">
    <source>
        <dbReference type="ARBA" id="ARBA00022801"/>
    </source>
</evidence>
<proteinExistence type="inferred from homology"/>
<dbReference type="PROSITE" id="PS01034">
    <property type="entry name" value="GH16_1"/>
    <property type="match status" value="1"/>
</dbReference>
<dbReference type="Pfam" id="PF03422">
    <property type="entry name" value="CBM_6"/>
    <property type="match status" value="1"/>
</dbReference>
<evidence type="ECO:0000259" key="13">
    <source>
        <dbReference type="PROSITE" id="PS51762"/>
    </source>
</evidence>
<dbReference type="InterPro" id="IPR006584">
    <property type="entry name" value="Cellulose-bd_IV"/>
</dbReference>
<evidence type="ECO:0000256" key="7">
    <source>
        <dbReference type="ARBA" id="ARBA00023295"/>
    </source>
</evidence>
<dbReference type="CDD" id="cd02175">
    <property type="entry name" value="GH16_lichenase"/>
    <property type="match status" value="1"/>
</dbReference>
<name>A0ABS2T0T2_9BACI</name>
<evidence type="ECO:0000256" key="1">
    <source>
        <dbReference type="ARBA" id="ARBA00000481"/>
    </source>
</evidence>
<evidence type="ECO:0000256" key="4">
    <source>
        <dbReference type="ARBA" id="ARBA00014569"/>
    </source>
</evidence>
<accession>A0ABS2T0T2</accession>
<dbReference type="Pfam" id="PF00722">
    <property type="entry name" value="Glyco_hydro_16"/>
    <property type="match status" value="1"/>
</dbReference>
<feature type="chain" id="PRO_5046897248" description="Beta-glucanase" evidence="11">
    <location>
        <begin position="26"/>
        <end position="372"/>
    </location>
</feature>
<dbReference type="InterPro" id="IPR013320">
    <property type="entry name" value="ConA-like_dom_sf"/>
</dbReference>
<dbReference type="Proteomes" id="UP001179280">
    <property type="component" value="Unassembled WGS sequence"/>
</dbReference>